<gene>
    <name evidence="2" type="ORF">THRCLA_05972</name>
</gene>
<name>A0A1V9ZQV1_9STRA</name>
<evidence type="ECO:0000313" key="2">
    <source>
        <dbReference type="EMBL" id="OQS00383.1"/>
    </source>
</evidence>
<dbReference type="InterPro" id="IPR029281">
    <property type="entry name" value="FAM194_C"/>
</dbReference>
<dbReference type="Proteomes" id="UP000243217">
    <property type="component" value="Unassembled WGS sequence"/>
</dbReference>
<organism evidence="2 3">
    <name type="scientific">Thraustotheca clavata</name>
    <dbReference type="NCBI Taxonomy" id="74557"/>
    <lineage>
        <taxon>Eukaryota</taxon>
        <taxon>Sar</taxon>
        <taxon>Stramenopiles</taxon>
        <taxon>Oomycota</taxon>
        <taxon>Saprolegniomycetes</taxon>
        <taxon>Saprolegniales</taxon>
        <taxon>Achlyaceae</taxon>
        <taxon>Thraustotheca</taxon>
    </lineage>
</organism>
<protein>
    <recommendedName>
        <fullName evidence="1">FAM194 C-terminal domain-containing protein</fullName>
    </recommendedName>
</protein>
<evidence type="ECO:0000259" key="1">
    <source>
        <dbReference type="Pfam" id="PF14977"/>
    </source>
</evidence>
<dbReference type="EMBL" id="JNBS01001705">
    <property type="protein sequence ID" value="OQS00383.1"/>
    <property type="molecule type" value="Genomic_DNA"/>
</dbReference>
<evidence type="ECO:0000313" key="3">
    <source>
        <dbReference type="Proteomes" id="UP000243217"/>
    </source>
</evidence>
<accession>A0A1V9ZQV1</accession>
<dbReference type="AlphaFoldDB" id="A0A1V9ZQV1"/>
<dbReference type="CDD" id="cd15482">
    <property type="entry name" value="Sialidase_non-viral"/>
    <property type="match status" value="1"/>
</dbReference>
<comment type="caution">
    <text evidence="2">The sequence shown here is derived from an EMBL/GenBank/DDBJ whole genome shotgun (WGS) entry which is preliminary data.</text>
</comment>
<dbReference type="OrthoDB" id="266138at2759"/>
<sequence>MEVYKPPTSTPMKLAAKSPPMQTEFTVKYTGSTVTGVQIRCDGSAIARWPNGSIAATIDHEGNEKYRAFATYKDGSLALNFDKGGVGFVNYPNGKTMLSTTSTGDGLYMSADNGSILAQWNIQRGELDEWRSINLKLNEHLGINISIVDSFLRIDLFLVCNNIRVHLTNGYNVAMNNSDDCNHLFGKPIAPPKKKVPAKLPHSTLVSEIRAAAAKLN</sequence>
<proteinExistence type="predicted"/>
<dbReference type="Pfam" id="PF14977">
    <property type="entry name" value="FAM194"/>
    <property type="match status" value="1"/>
</dbReference>
<reference evidence="2 3" key="1">
    <citation type="journal article" date="2014" name="Genome Biol. Evol.">
        <title>The secreted proteins of Achlya hypogyna and Thraustotheca clavata identify the ancestral oomycete secretome and reveal gene acquisitions by horizontal gene transfer.</title>
        <authorList>
            <person name="Misner I."/>
            <person name="Blouin N."/>
            <person name="Leonard G."/>
            <person name="Richards T.A."/>
            <person name="Lane C.E."/>
        </authorList>
    </citation>
    <scope>NUCLEOTIDE SEQUENCE [LARGE SCALE GENOMIC DNA]</scope>
    <source>
        <strain evidence="2 3">ATCC 34112</strain>
    </source>
</reference>
<keyword evidence="3" id="KW-1185">Reference proteome</keyword>
<feature type="domain" description="FAM194 C-terminal" evidence="1">
    <location>
        <begin position="28"/>
        <end position="176"/>
    </location>
</feature>